<accession>A0ABR9QEL9</accession>
<dbReference type="PROSITE" id="PS51257">
    <property type="entry name" value="PROKAR_LIPOPROTEIN"/>
    <property type="match status" value="1"/>
</dbReference>
<evidence type="ECO:0000313" key="4">
    <source>
        <dbReference type="Proteomes" id="UP001516662"/>
    </source>
</evidence>
<keyword evidence="2" id="KW-0812">Transmembrane</keyword>
<feature type="transmembrane region" description="Helical" evidence="2">
    <location>
        <begin position="12"/>
        <end position="31"/>
    </location>
</feature>
<dbReference type="SUPFAM" id="SSF110296">
    <property type="entry name" value="Oligoxyloglucan reducing end-specific cellobiohydrolase"/>
    <property type="match status" value="1"/>
</dbReference>
<proteinExistence type="predicted"/>
<name>A0ABR9QEL9_9BACI</name>
<dbReference type="Proteomes" id="UP001516662">
    <property type="component" value="Unassembled WGS sequence"/>
</dbReference>
<evidence type="ECO:0000256" key="2">
    <source>
        <dbReference type="SAM" id="Phobius"/>
    </source>
</evidence>
<keyword evidence="2" id="KW-0472">Membrane</keyword>
<reference evidence="3 4" key="1">
    <citation type="submission" date="2020-10" db="EMBL/GenBank/DDBJ databases">
        <title>Bacillus sp. HD4P25, an endophyte from a halophyte.</title>
        <authorList>
            <person name="Sun J.-Q."/>
        </authorList>
    </citation>
    <scope>NUCLEOTIDE SEQUENCE [LARGE SCALE GENOMIC DNA]</scope>
    <source>
        <strain evidence="3 4">YIM 93174</strain>
    </source>
</reference>
<dbReference type="Gene3D" id="2.130.10.10">
    <property type="entry name" value="YVTN repeat-like/Quinoprotein amine dehydrogenase"/>
    <property type="match status" value="1"/>
</dbReference>
<organism evidence="3 4">
    <name type="scientific">Litchfieldia luteola</name>
    <dbReference type="NCBI Taxonomy" id="682179"/>
    <lineage>
        <taxon>Bacteria</taxon>
        <taxon>Bacillati</taxon>
        <taxon>Bacillota</taxon>
        <taxon>Bacilli</taxon>
        <taxon>Bacillales</taxon>
        <taxon>Bacillaceae</taxon>
        <taxon>Litchfieldia</taxon>
    </lineage>
</organism>
<dbReference type="NCBIfam" id="NF045728">
    <property type="entry name" value="glycosyl_F510_1955"/>
    <property type="match status" value="1"/>
</dbReference>
<keyword evidence="2" id="KW-1133">Transmembrane helix</keyword>
<dbReference type="EMBL" id="JADCLJ010000007">
    <property type="protein sequence ID" value="MBE4906932.1"/>
    <property type="molecule type" value="Genomic_DNA"/>
</dbReference>
<feature type="compositionally biased region" description="Low complexity" evidence="1">
    <location>
        <begin position="45"/>
        <end position="57"/>
    </location>
</feature>
<sequence>MYSFDREWEVVKSVLAIISIIVIAGFLAACGDSEQKSNLAKEPINNQEETSQEESNQLGEESETSDPSKVNPIEQHPNFEPFDGKIDHIHGLGYAGNQNAIFFATHDGIKVYSNGSWHKTKTENNDYMGFNAVEQGFFTSGHPGKDSGLPNPFGVLKSFDNGETLESLGLLGETDFHLLGVGYKSNVIYALPPNNNSKMKAGELYVSENLAETWERVEAENLGGNLFLFAAHPTNSSLVAIAGEQGIYFSKDKGQSFELITEGMQGTTVFFDQENLWYGGFDGNPKLIKKSLKDGSEIEMQLPELKNDAVMYLAQNPQNPLEAVFSSFNGDIFISTDGASSWKQLVKSGALQ</sequence>
<gene>
    <name evidence="3" type="ORF">IMZ08_02520</name>
</gene>
<dbReference type="InterPro" id="IPR015943">
    <property type="entry name" value="WD40/YVTN_repeat-like_dom_sf"/>
</dbReference>
<evidence type="ECO:0000256" key="1">
    <source>
        <dbReference type="SAM" id="MobiDB-lite"/>
    </source>
</evidence>
<comment type="caution">
    <text evidence="3">The sequence shown here is derived from an EMBL/GenBank/DDBJ whole genome shotgun (WGS) entry which is preliminary data.</text>
</comment>
<dbReference type="InterPro" id="IPR054817">
    <property type="entry name" value="Glycosyl_F510_1955-like"/>
</dbReference>
<evidence type="ECO:0000313" key="3">
    <source>
        <dbReference type="EMBL" id="MBE4906932.1"/>
    </source>
</evidence>
<protein>
    <submittedName>
        <fullName evidence="3">Uncharacterized protein</fullName>
    </submittedName>
</protein>
<feature type="region of interest" description="Disordered" evidence="1">
    <location>
        <begin position="41"/>
        <end position="80"/>
    </location>
</feature>
<keyword evidence="4" id="KW-1185">Reference proteome</keyword>